<proteinExistence type="predicted"/>
<reference evidence="3" key="1">
    <citation type="journal article" date="2019" name="Int. J. Syst. Evol. Microbiol.">
        <title>The Global Catalogue of Microorganisms (GCM) 10K type strain sequencing project: providing services to taxonomists for standard genome sequencing and annotation.</title>
        <authorList>
            <consortium name="The Broad Institute Genomics Platform"/>
            <consortium name="The Broad Institute Genome Sequencing Center for Infectious Disease"/>
            <person name="Wu L."/>
            <person name="Ma J."/>
        </authorList>
    </citation>
    <scope>NUCLEOTIDE SEQUENCE [LARGE SCALE GENOMIC DNA]</scope>
    <source>
        <strain evidence="3">CGMCC 1.12286</strain>
    </source>
</reference>
<name>A0ABW4JFC7_9BACL</name>
<feature type="region of interest" description="Disordered" evidence="1">
    <location>
        <begin position="1"/>
        <end position="54"/>
    </location>
</feature>
<evidence type="ECO:0000313" key="3">
    <source>
        <dbReference type="Proteomes" id="UP001597079"/>
    </source>
</evidence>
<organism evidence="2 3">
    <name type="scientific">Alicyclobacillus fodiniaquatilis</name>
    <dbReference type="NCBI Taxonomy" id="1661150"/>
    <lineage>
        <taxon>Bacteria</taxon>
        <taxon>Bacillati</taxon>
        <taxon>Bacillota</taxon>
        <taxon>Bacilli</taxon>
        <taxon>Bacillales</taxon>
        <taxon>Alicyclobacillaceae</taxon>
        <taxon>Alicyclobacillus</taxon>
    </lineage>
</organism>
<dbReference type="EMBL" id="JBHUCX010000020">
    <property type="protein sequence ID" value="MFD1674698.1"/>
    <property type="molecule type" value="Genomic_DNA"/>
</dbReference>
<evidence type="ECO:0000313" key="2">
    <source>
        <dbReference type="EMBL" id="MFD1674698.1"/>
    </source>
</evidence>
<gene>
    <name evidence="2" type="ORF">ACFSB2_08290</name>
</gene>
<evidence type="ECO:0000256" key="1">
    <source>
        <dbReference type="SAM" id="MobiDB-lite"/>
    </source>
</evidence>
<dbReference type="Proteomes" id="UP001597079">
    <property type="component" value="Unassembled WGS sequence"/>
</dbReference>
<comment type="caution">
    <text evidence="2">The sequence shown here is derived from an EMBL/GenBank/DDBJ whole genome shotgun (WGS) entry which is preliminary data.</text>
</comment>
<evidence type="ECO:0008006" key="4">
    <source>
        <dbReference type="Google" id="ProtNLM"/>
    </source>
</evidence>
<keyword evidence="3" id="KW-1185">Reference proteome</keyword>
<sequence length="129" mass="13900">MSEITNQLNTNWRPFPSSAASSAAKPADANQPSFRDALSAVTQPQTAPWHISQHAQQRLAQRGIQLSTTDLEAMHQAATQAQQKGAKNAYMILGQSGLVVNLPSRTVVTAMDNQANTVVTQIDSVVFVK</sequence>
<protein>
    <recommendedName>
        <fullName evidence="4">Flagellar operon protein</fullName>
    </recommendedName>
</protein>
<dbReference type="RefSeq" id="WP_377942553.1">
    <property type="nucleotide sequence ID" value="NZ_JBHUCX010000020.1"/>
</dbReference>
<feature type="compositionally biased region" description="Polar residues" evidence="1">
    <location>
        <begin position="1"/>
        <end position="12"/>
    </location>
</feature>
<accession>A0ABW4JFC7</accession>